<dbReference type="InterPro" id="IPR036866">
    <property type="entry name" value="RibonucZ/Hydroxyglut_hydro"/>
</dbReference>
<dbReference type="GeneID" id="76461453"/>
<keyword evidence="3" id="KW-0479">Metal-binding</keyword>
<evidence type="ECO:0000259" key="6">
    <source>
        <dbReference type="SMART" id="SM00849"/>
    </source>
</evidence>
<dbReference type="AlphaFoldDB" id="A1WM53"/>
<keyword evidence="8" id="KW-1185">Reference proteome</keyword>
<dbReference type="STRING" id="391735.Veis_2976"/>
<dbReference type="GO" id="GO:0016787">
    <property type="term" value="F:hydrolase activity"/>
    <property type="evidence" value="ECO:0007669"/>
    <property type="project" value="UniProtKB-KW"/>
</dbReference>
<dbReference type="eggNOG" id="COG0491">
    <property type="taxonomic scope" value="Bacteria"/>
</dbReference>
<evidence type="ECO:0000313" key="8">
    <source>
        <dbReference type="Proteomes" id="UP000000374"/>
    </source>
</evidence>
<organism evidence="7 8">
    <name type="scientific">Verminephrobacter eiseniae (strain EF01-2)</name>
    <dbReference type="NCBI Taxonomy" id="391735"/>
    <lineage>
        <taxon>Bacteria</taxon>
        <taxon>Pseudomonadati</taxon>
        <taxon>Pseudomonadota</taxon>
        <taxon>Betaproteobacteria</taxon>
        <taxon>Burkholderiales</taxon>
        <taxon>Comamonadaceae</taxon>
        <taxon>Verminephrobacter</taxon>
    </lineage>
</organism>
<accession>A1WM53</accession>
<dbReference type="PANTHER" id="PTHR42978:SF7">
    <property type="entry name" value="METALLO-HYDROLASE RV2300C-RELATED"/>
    <property type="match status" value="1"/>
</dbReference>
<dbReference type="RefSeq" id="WP_011810706.1">
    <property type="nucleotide sequence ID" value="NC_008786.1"/>
</dbReference>
<dbReference type="SUPFAM" id="SSF56281">
    <property type="entry name" value="Metallo-hydrolase/oxidoreductase"/>
    <property type="match status" value="1"/>
</dbReference>
<protein>
    <submittedName>
        <fullName evidence="7">Beta-lactamase domain protein</fullName>
    </submittedName>
</protein>
<comment type="cofactor">
    <cofactor evidence="1">
        <name>Zn(2+)</name>
        <dbReference type="ChEBI" id="CHEBI:29105"/>
    </cofactor>
</comment>
<feature type="domain" description="Metallo-beta-lactamase" evidence="6">
    <location>
        <begin position="36"/>
        <end position="236"/>
    </location>
</feature>
<dbReference type="Pfam" id="PF00753">
    <property type="entry name" value="Lactamase_B"/>
    <property type="match status" value="1"/>
</dbReference>
<gene>
    <name evidence="7" type="ordered locus">Veis_2976</name>
</gene>
<dbReference type="Proteomes" id="UP000000374">
    <property type="component" value="Chromosome"/>
</dbReference>
<evidence type="ECO:0000256" key="1">
    <source>
        <dbReference type="ARBA" id="ARBA00001947"/>
    </source>
</evidence>
<evidence type="ECO:0000256" key="5">
    <source>
        <dbReference type="ARBA" id="ARBA00022833"/>
    </source>
</evidence>
<dbReference type="SMART" id="SM00849">
    <property type="entry name" value="Lactamase_B"/>
    <property type="match status" value="1"/>
</dbReference>
<dbReference type="KEGG" id="vei:Veis_2976"/>
<reference evidence="8" key="1">
    <citation type="submission" date="2006-12" db="EMBL/GenBank/DDBJ databases">
        <title>Complete sequence of chromosome 1 of Verminephrobacter eiseniae EF01-2.</title>
        <authorList>
            <person name="Copeland A."/>
            <person name="Lucas S."/>
            <person name="Lapidus A."/>
            <person name="Barry K."/>
            <person name="Detter J.C."/>
            <person name="Glavina del Rio T."/>
            <person name="Dalin E."/>
            <person name="Tice H."/>
            <person name="Pitluck S."/>
            <person name="Chertkov O."/>
            <person name="Brettin T."/>
            <person name="Bruce D."/>
            <person name="Han C."/>
            <person name="Tapia R."/>
            <person name="Gilna P."/>
            <person name="Schmutz J."/>
            <person name="Larimer F."/>
            <person name="Land M."/>
            <person name="Hauser L."/>
            <person name="Kyrpides N."/>
            <person name="Kim E."/>
            <person name="Stahl D."/>
            <person name="Richardson P."/>
        </authorList>
    </citation>
    <scope>NUCLEOTIDE SEQUENCE [LARGE SCALE GENOMIC DNA]</scope>
    <source>
        <strain evidence="8">EF01-2</strain>
    </source>
</reference>
<dbReference type="PANTHER" id="PTHR42978">
    <property type="entry name" value="QUORUM-QUENCHING LACTONASE YTNP-RELATED-RELATED"/>
    <property type="match status" value="1"/>
</dbReference>
<dbReference type="InterPro" id="IPR001279">
    <property type="entry name" value="Metallo-B-lactamas"/>
</dbReference>
<keyword evidence="5" id="KW-0862">Zinc</keyword>
<dbReference type="Gene3D" id="3.60.15.10">
    <property type="entry name" value="Ribonuclease Z/Hydroxyacylglutathione hydrolase-like"/>
    <property type="match status" value="1"/>
</dbReference>
<dbReference type="HOGENOM" id="CLU_030571_3_3_4"/>
<proteinExistence type="inferred from homology"/>
<evidence type="ECO:0000313" key="7">
    <source>
        <dbReference type="EMBL" id="ABM58710.1"/>
    </source>
</evidence>
<dbReference type="OrthoDB" id="5443440at2"/>
<comment type="similarity">
    <text evidence="2">Belongs to the metallo-beta-lactamase superfamily.</text>
</comment>
<name>A1WM53_VEREI</name>
<dbReference type="GO" id="GO:0046872">
    <property type="term" value="F:metal ion binding"/>
    <property type="evidence" value="ECO:0007669"/>
    <property type="project" value="UniProtKB-KW"/>
</dbReference>
<dbReference type="EMBL" id="CP000542">
    <property type="protein sequence ID" value="ABM58710.1"/>
    <property type="molecule type" value="Genomic_DNA"/>
</dbReference>
<evidence type="ECO:0000256" key="3">
    <source>
        <dbReference type="ARBA" id="ARBA00022723"/>
    </source>
</evidence>
<evidence type="ECO:0000256" key="2">
    <source>
        <dbReference type="ARBA" id="ARBA00007749"/>
    </source>
</evidence>
<keyword evidence="4" id="KW-0378">Hydrolase</keyword>
<dbReference type="InterPro" id="IPR051013">
    <property type="entry name" value="MBL_superfamily_lactonases"/>
</dbReference>
<sequence>MTPVHEVYAIKYAEHDRNASANFIGGDAHDGPMPMDYFVWLIRGPSGVWAIDTGFNQEAATARGRRLLRNPATALGLIGESAADIRNVIVTHLHYDHAGNCELFPAATFHLQDREMQFATGRYMAHQCMHAAYDVFDVLRMVGSVYAGRVRFHDGQETLAPGISVHLIGGHTMGLQAVRVHTRRGWVVLASDASHYYRNIGEGKPFPIVHDMGDMVEGWQRIRGLAESPAHVIPGHDPQVLLRYPPPGTGLSGIVAALHEDEQQVR</sequence>
<dbReference type="CDD" id="cd07729">
    <property type="entry name" value="AHL_lactonase_MBL-fold"/>
    <property type="match status" value="1"/>
</dbReference>
<evidence type="ECO:0000256" key="4">
    <source>
        <dbReference type="ARBA" id="ARBA00022801"/>
    </source>
</evidence>